<keyword evidence="1" id="KW-0812">Transmembrane</keyword>
<organism evidence="2 3">
    <name type="scientific">Catenuloplanes nepalensis</name>
    <dbReference type="NCBI Taxonomy" id="587533"/>
    <lineage>
        <taxon>Bacteria</taxon>
        <taxon>Bacillati</taxon>
        <taxon>Actinomycetota</taxon>
        <taxon>Actinomycetes</taxon>
        <taxon>Micromonosporales</taxon>
        <taxon>Micromonosporaceae</taxon>
        <taxon>Catenuloplanes</taxon>
    </lineage>
</organism>
<evidence type="ECO:0000313" key="2">
    <source>
        <dbReference type="EMBL" id="MDP9798546.1"/>
    </source>
</evidence>
<gene>
    <name evidence="2" type="ORF">J2S43_007058</name>
</gene>
<evidence type="ECO:0000313" key="3">
    <source>
        <dbReference type="Proteomes" id="UP001240984"/>
    </source>
</evidence>
<dbReference type="Proteomes" id="UP001240984">
    <property type="component" value="Unassembled WGS sequence"/>
</dbReference>
<keyword evidence="1" id="KW-0472">Membrane</keyword>
<dbReference type="EMBL" id="JAUSRA010000001">
    <property type="protein sequence ID" value="MDP9798546.1"/>
    <property type="molecule type" value="Genomic_DNA"/>
</dbReference>
<dbReference type="InterPro" id="IPR007047">
    <property type="entry name" value="Flp_Fap"/>
</dbReference>
<sequence>MLNLYARVAVFIAARMAEPRRRDRGATAVEYALIIAGVAAVLAVVVFALEDVLTQLFNDTCNAIDVDAATC</sequence>
<feature type="transmembrane region" description="Helical" evidence="1">
    <location>
        <begin position="28"/>
        <end position="49"/>
    </location>
</feature>
<protein>
    <submittedName>
        <fullName evidence="2">Pilus assembly protein Flp/PilA</fullName>
    </submittedName>
</protein>
<name>A0ABT9N5M8_9ACTN</name>
<comment type="caution">
    <text evidence="2">The sequence shown here is derived from an EMBL/GenBank/DDBJ whole genome shotgun (WGS) entry which is preliminary data.</text>
</comment>
<proteinExistence type="predicted"/>
<dbReference type="Pfam" id="PF04964">
    <property type="entry name" value="Flp_Fap"/>
    <property type="match status" value="1"/>
</dbReference>
<evidence type="ECO:0000256" key="1">
    <source>
        <dbReference type="SAM" id="Phobius"/>
    </source>
</evidence>
<reference evidence="2 3" key="1">
    <citation type="submission" date="2023-07" db="EMBL/GenBank/DDBJ databases">
        <title>Sequencing the genomes of 1000 actinobacteria strains.</title>
        <authorList>
            <person name="Klenk H.-P."/>
        </authorList>
    </citation>
    <scope>NUCLEOTIDE SEQUENCE [LARGE SCALE GENOMIC DNA]</scope>
    <source>
        <strain evidence="2 3">DSM 44710</strain>
    </source>
</reference>
<keyword evidence="1" id="KW-1133">Transmembrane helix</keyword>
<keyword evidence="3" id="KW-1185">Reference proteome</keyword>
<accession>A0ABT9N5M8</accession>
<dbReference type="RefSeq" id="WP_306836517.1">
    <property type="nucleotide sequence ID" value="NZ_JAUSRA010000001.1"/>
</dbReference>